<evidence type="ECO:0000256" key="2">
    <source>
        <dbReference type="SAM" id="SignalP"/>
    </source>
</evidence>
<keyword evidence="2" id="KW-0732">Signal</keyword>
<gene>
    <name evidence="3" type="ordered locus">Hden_1670</name>
</gene>
<reference evidence="4" key="1">
    <citation type="journal article" date="2011" name="J. Bacteriol.">
        <title>Genome sequences of eight morphologically diverse alphaproteobacteria.</title>
        <authorList>
            <consortium name="US DOE Joint Genome Institute"/>
            <person name="Brown P.J."/>
            <person name="Kysela D.T."/>
            <person name="Buechlein A."/>
            <person name="Hemmerich C."/>
            <person name="Brun Y.V."/>
        </authorList>
    </citation>
    <scope>NUCLEOTIDE SEQUENCE [LARGE SCALE GENOMIC DNA]</scope>
    <source>
        <strain evidence="4">ATCC 51888 / DSM 1869 / NCIB 11706 / TK 0415</strain>
    </source>
</reference>
<dbReference type="KEGG" id="hdn:Hden_1670"/>
<dbReference type="eggNOG" id="COG4206">
    <property type="taxonomic scope" value="Bacteria"/>
</dbReference>
<dbReference type="AlphaFoldDB" id="D8JYM5"/>
<feature type="chain" id="PRO_5003116517" description="Porin domain-containing protein" evidence="2">
    <location>
        <begin position="30"/>
        <end position="446"/>
    </location>
</feature>
<name>D8JYM5_HYPDA</name>
<dbReference type="STRING" id="582899.Hden_1670"/>
<feature type="signal peptide" evidence="2">
    <location>
        <begin position="1"/>
        <end position="29"/>
    </location>
</feature>
<dbReference type="HOGENOM" id="CLU_037013_0_0_5"/>
<accession>D8JYM5</accession>
<evidence type="ECO:0008006" key="5">
    <source>
        <dbReference type="Google" id="ProtNLM"/>
    </source>
</evidence>
<feature type="region of interest" description="Disordered" evidence="1">
    <location>
        <begin position="119"/>
        <end position="138"/>
    </location>
</feature>
<dbReference type="InterPro" id="IPR023614">
    <property type="entry name" value="Porin_dom_sf"/>
</dbReference>
<sequence precursor="true">MKSVFTLSCSRLALLAAFGLAMSFTQASAADLGGNCCADLEERIAELEATTARKGNRKVSLTISGWVNEAVYFWDDGSQRNAYVGTNSLEQSRVKFSGEAKIANGYSAGYTLEIGVQGNPSNKWDQTGPSSTDANSPNNSLIVRKSNWWLKSKDFGKLTVGLEGSATYHLLDDADGVNTRNYSDAQAAAVAQGRFQLRSGGAQVGGTAIRWNDILRGADNGTSGQNGRRNIVRYDSPTILGFVLTASWGEDDQTGVALTYKEKWGDFNILAKGGWEKSTDENLTGCAPFSATGATREDCEWWGGAATIQHAPTGLYVYGGYGQTIDHGVELISAAAESKSDLWFIQGGIEQKWLPLGKTTVFGEYRHDNLGSRTGKTFAVDGGASGYVHDGDINFWAAGIVQNIDAAAMDLYVIYRHADGDLTNSAGDTASLDAFDMVITGARIQF</sequence>
<dbReference type="SUPFAM" id="SSF56935">
    <property type="entry name" value="Porins"/>
    <property type="match status" value="1"/>
</dbReference>
<evidence type="ECO:0000313" key="4">
    <source>
        <dbReference type="Proteomes" id="UP000002033"/>
    </source>
</evidence>
<dbReference type="RefSeq" id="WP_013215636.1">
    <property type="nucleotide sequence ID" value="NC_014313.1"/>
</dbReference>
<dbReference type="Proteomes" id="UP000002033">
    <property type="component" value="Chromosome"/>
</dbReference>
<keyword evidence="4" id="KW-1185">Reference proteome</keyword>
<evidence type="ECO:0000313" key="3">
    <source>
        <dbReference type="EMBL" id="ADJ23477.1"/>
    </source>
</evidence>
<proteinExistence type="predicted"/>
<dbReference type="EMBL" id="CP002083">
    <property type="protein sequence ID" value="ADJ23477.1"/>
    <property type="molecule type" value="Genomic_DNA"/>
</dbReference>
<dbReference type="Gene3D" id="2.40.160.10">
    <property type="entry name" value="Porin"/>
    <property type="match status" value="1"/>
</dbReference>
<evidence type="ECO:0000256" key="1">
    <source>
        <dbReference type="SAM" id="MobiDB-lite"/>
    </source>
</evidence>
<protein>
    <recommendedName>
        <fullName evidence="5">Porin domain-containing protein</fullName>
    </recommendedName>
</protein>
<organism evidence="3 4">
    <name type="scientific">Hyphomicrobium denitrificans (strain ATCC 51888 / DSM 1869 / NCIMB 11706 / TK 0415)</name>
    <dbReference type="NCBI Taxonomy" id="582899"/>
    <lineage>
        <taxon>Bacteria</taxon>
        <taxon>Pseudomonadati</taxon>
        <taxon>Pseudomonadota</taxon>
        <taxon>Alphaproteobacteria</taxon>
        <taxon>Hyphomicrobiales</taxon>
        <taxon>Hyphomicrobiaceae</taxon>
        <taxon>Hyphomicrobium</taxon>
    </lineage>
</organism>